<evidence type="ECO:0000313" key="4">
    <source>
        <dbReference type="Proteomes" id="UP000199012"/>
    </source>
</evidence>
<dbReference type="STRING" id="988821.SAMN05421867_102175"/>
<dbReference type="Proteomes" id="UP000199012">
    <property type="component" value="Unassembled WGS sequence"/>
</dbReference>
<sequence length="331" mass="34044">MRRLGPADGTPEVVAVRTLKMGDLLVAVPAVHALRRAFPGHRLVLAVPGWLEELVDLVGGVDALLPARGLDGPLDLPPGRADVAVNLHGDGPDSRGVVAALGARRTLGHRGPGTEDGPPWRHGIHERERWARLLRGHGIDADAADLGLLPPTVPSPRPGATVVHVGAFHGARQWPVERFAAVVRALRARGDEVVLTGSAAEAPRAGAVASAAGLDERHVLAGALGLGALAALVHDAALVVTADTGVAHLASAYGVPSVVLFGPAPPEEWGPPADGPHVVLTDARVRRGETFADDPDPALLAVGVEDVLAAADALRGVPARRRYPVLPAGVA</sequence>
<accession>A0A1I0W6M9</accession>
<proteinExistence type="predicted"/>
<dbReference type="Pfam" id="PF01075">
    <property type="entry name" value="Glyco_transf_9"/>
    <property type="match status" value="1"/>
</dbReference>
<dbReference type="InterPro" id="IPR002201">
    <property type="entry name" value="Glyco_trans_9"/>
</dbReference>
<protein>
    <submittedName>
        <fullName evidence="3">ADP-heptose:LPS heptosyltransferase</fullName>
    </submittedName>
</protein>
<dbReference type="PANTHER" id="PTHR30160:SF1">
    <property type="entry name" value="LIPOPOLYSACCHARIDE 1,2-N-ACETYLGLUCOSAMINETRANSFERASE-RELATED"/>
    <property type="match status" value="1"/>
</dbReference>
<evidence type="ECO:0000256" key="2">
    <source>
        <dbReference type="ARBA" id="ARBA00022679"/>
    </source>
</evidence>
<dbReference type="GO" id="GO:0009244">
    <property type="term" value="P:lipopolysaccharide core region biosynthetic process"/>
    <property type="evidence" value="ECO:0007669"/>
    <property type="project" value="TreeGrafter"/>
</dbReference>
<keyword evidence="2 3" id="KW-0808">Transferase</keyword>
<gene>
    <name evidence="3" type="ORF">SAMN05421867_102175</name>
</gene>
<dbReference type="Gene3D" id="3.40.50.2000">
    <property type="entry name" value="Glycogen Phosphorylase B"/>
    <property type="match status" value="2"/>
</dbReference>
<dbReference type="EMBL" id="FOKA01000002">
    <property type="protein sequence ID" value="SFA83576.1"/>
    <property type="molecule type" value="Genomic_DNA"/>
</dbReference>
<keyword evidence="4" id="KW-1185">Reference proteome</keyword>
<dbReference type="InterPro" id="IPR051199">
    <property type="entry name" value="LPS_LOS_Heptosyltrfase"/>
</dbReference>
<evidence type="ECO:0000313" key="3">
    <source>
        <dbReference type="EMBL" id="SFA83576.1"/>
    </source>
</evidence>
<dbReference type="SUPFAM" id="SSF53756">
    <property type="entry name" value="UDP-Glycosyltransferase/glycogen phosphorylase"/>
    <property type="match status" value="1"/>
</dbReference>
<reference evidence="3 4" key="1">
    <citation type="submission" date="2016-10" db="EMBL/GenBank/DDBJ databases">
        <authorList>
            <person name="de Groot N.N."/>
        </authorList>
    </citation>
    <scope>NUCLEOTIDE SEQUENCE [LARGE SCALE GENOMIC DNA]</scope>
    <source>
        <strain evidence="3 4">CGMCC 4.6945</strain>
    </source>
</reference>
<dbReference type="GO" id="GO:0008713">
    <property type="term" value="F:ADP-heptose-lipopolysaccharide heptosyltransferase activity"/>
    <property type="evidence" value="ECO:0007669"/>
    <property type="project" value="TreeGrafter"/>
</dbReference>
<name>A0A1I0W6M9_9CELL</name>
<evidence type="ECO:0000256" key="1">
    <source>
        <dbReference type="ARBA" id="ARBA00022676"/>
    </source>
</evidence>
<dbReference type="PANTHER" id="PTHR30160">
    <property type="entry name" value="TETRAACYLDISACCHARIDE 4'-KINASE-RELATED"/>
    <property type="match status" value="1"/>
</dbReference>
<organism evidence="3 4">
    <name type="scientific">Cellulomonas marina</name>
    <dbReference type="NCBI Taxonomy" id="988821"/>
    <lineage>
        <taxon>Bacteria</taxon>
        <taxon>Bacillati</taxon>
        <taxon>Actinomycetota</taxon>
        <taxon>Actinomycetes</taxon>
        <taxon>Micrococcales</taxon>
        <taxon>Cellulomonadaceae</taxon>
        <taxon>Cellulomonas</taxon>
    </lineage>
</organism>
<dbReference type="GO" id="GO:0005829">
    <property type="term" value="C:cytosol"/>
    <property type="evidence" value="ECO:0007669"/>
    <property type="project" value="TreeGrafter"/>
</dbReference>
<dbReference type="AlphaFoldDB" id="A0A1I0W6M9"/>
<dbReference type="RefSeq" id="WP_373308458.1">
    <property type="nucleotide sequence ID" value="NZ_BONM01000024.1"/>
</dbReference>
<keyword evidence="1" id="KW-0328">Glycosyltransferase</keyword>
<dbReference type="CDD" id="cd03789">
    <property type="entry name" value="GT9_LPS_heptosyltransferase"/>
    <property type="match status" value="1"/>
</dbReference>